<dbReference type="Pfam" id="PF13439">
    <property type="entry name" value="Glyco_transf_4"/>
    <property type="match status" value="1"/>
</dbReference>
<evidence type="ECO:0000313" key="3">
    <source>
        <dbReference type="Proteomes" id="UP000181941"/>
    </source>
</evidence>
<name>A0A1J4UE81_9BACT</name>
<reference evidence="2 3" key="1">
    <citation type="journal article" date="2016" name="Environ. Microbiol.">
        <title>Genomic resolution of a cold subsurface aquifer community provides metabolic insights for novel microbes adapted to high CO concentrations.</title>
        <authorList>
            <person name="Probst A.J."/>
            <person name="Castelle C.J."/>
            <person name="Singh A."/>
            <person name="Brown C.T."/>
            <person name="Anantharaman K."/>
            <person name="Sharon I."/>
            <person name="Hug L.A."/>
            <person name="Burstein D."/>
            <person name="Emerson J.B."/>
            <person name="Thomas B.C."/>
            <person name="Banfield J.F."/>
        </authorList>
    </citation>
    <scope>NUCLEOTIDE SEQUENCE [LARGE SCALE GENOMIC DNA]</scope>
    <source>
        <strain evidence="2">CG1_02_32_51</strain>
    </source>
</reference>
<gene>
    <name evidence="2" type="ORF">AUJ23_00200</name>
</gene>
<dbReference type="InterPro" id="IPR028098">
    <property type="entry name" value="Glyco_trans_4-like_N"/>
</dbReference>
<dbReference type="EMBL" id="MNVC01000002">
    <property type="protein sequence ID" value="OIO20527.1"/>
    <property type="molecule type" value="Genomic_DNA"/>
</dbReference>
<organism evidence="2 3">
    <name type="scientific">Candidatus Magasanikbacteria bacterium CG1_02_32_51</name>
    <dbReference type="NCBI Taxonomy" id="1805238"/>
    <lineage>
        <taxon>Bacteria</taxon>
        <taxon>Candidatus Magasanikiibacteriota</taxon>
    </lineage>
</organism>
<protein>
    <recommendedName>
        <fullName evidence="1">Glycosyltransferase subfamily 4-like N-terminal domain-containing protein</fullName>
    </recommendedName>
</protein>
<comment type="caution">
    <text evidence="2">The sequence shown here is derived from an EMBL/GenBank/DDBJ whole genome shotgun (WGS) entry which is preliminary data.</text>
</comment>
<dbReference type="Pfam" id="PF13692">
    <property type="entry name" value="Glyco_trans_1_4"/>
    <property type="match status" value="1"/>
</dbReference>
<dbReference type="PANTHER" id="PTHR12526">
    <property type="entry name" value="GLYCOSYLTRANSFERASE"/>
    <property type="match status" value="1"/>
</dbReference>
<dbReference type="PANTHER" id="PTHR12526:SF630">
    <property type="entry name" value="GLYCOSYLTRANSFERASE"/>
    <property type="match status" value="1"/>
</dbReference>
<sequence>MIKNNDFMEKKIKILHVIPRYVIGGAEKLVWHYAKLLDKNKYEIYIASCVEDGEFRKQFENLANVHIYMGSKSGAGGRIGAYLKLWKHTQQIKPDIIHTHLLSADFFGFFVKLIWRKKIFWITTMHNVEDATSLWRKLGWCFILRKVDKALAVSKSVEKFIKKYFAIKDEKCVLLLNGIDTEKWLQVPTNKLFTHKKIQIACIGRFWEQKGQIYLLQALSKVKNFDYELHFFGDGPLKESLISKSKEFKIFEKIVWHGAISNVVDYIADIDIVVQPSLWEGLSLVVMEMMTAGRPIVTTPPAGDELLKDKESGYIVPVKDAQKLVEAIDHIVANQQEAIEIAQEAREYASKNFDIINNVLDLQSIYNNLVHN</sequence>
<proteinExistence type="predicted"/>
<dbReference type="Proteomes" id="UP000181941">
    <property type="component" value="Unassembled WGS sequence"/>
</dbReference>
<accession>A0A1J4UE81</accession>
<dbReference type="STRING" id="1805238.AUJ23_00200"/>
<evidence type="ECO:0000313" key="2">
    <source>
        <dbReference type="EMBL" id="OIO20527.1"/>
    </source>
</evidence>
<dbReference type="SUPFAM" id="SSF53756">
    <property type="entry name" value="UDP-Glycosyltransferase/glycogen phosphorylase"/>
    <property type="match status" value="1"/>
</dbReference>
<dbReference type="Gene3D" id="3.40.50.2000">
    <property type="entry name" value="Glycogen Phosphorylase B"/>
    <property type="match status" value="2"/>
</dbReference>
<dbReference type="AlphaFoldDB" id="A0A1J4UE81"/>
<evidence type="ECO:0000259" key="1">
    <source>
        <dbReference type="Pfam" id="PF13439"/>
    </source>
</evidence>
<dbReference type="CDD" id="cd03801">
    <property type="entry name" value="GT4_PimA-like"/>
    <property type="match status" value="1"/>
</dbReference>
<feature type="domain" description="Glycosyltransferase subfamily 4-like N-terminal" evidence="1">
    <location>
        <begin position="23"/>
        <end position="183"/>
    </location>
</feature>